<evidence type="ECO:0000256" key="3">
    <source>
        <dbReference type="ARBA" id="ARBA00022968"/>
    </source>
</evidence>
<proteinExistence type="predicted"/>
<evidence type="ECO:0000256" key="2">
    <source>
        <dbReference type="ARBA" id="ARBA00022748"/>
    </source>
</evidence>
<organism evidence="7 8">
    <name type="scientific">Corynebacterium lizhenjunii</name>
    <dbReference type="NCBI Taxonomy" id="2709394"/>
    <lineage>
        <taxon>Bacteria</taxon>
        <taxon>Bacillati</taxon>
        <taxon>Actinomycetota</taxon>
        <taxon>Actinomycetes</taxon>
        <taxon>Mycobacteriales</taxon>
        <taxon>Corynebacteriaceae</taxon>
        <taxon>Corynebacterium</taxon>
    </lineage>
</organism>
<dbReference type="PROSITE" id="PS51352">
    <property type="entry name" value="THIOREDOXIN_2"/>
    <property type="match status" value="1"/>
</dbReference>
<dbReference type="PANTHER" id="PTHR42852:SF6">
    <property type="entry name" value="THIOL:DISULFIDE INTERCHANGE PROTEIN DSBE"/>
    <property type="match status" value="1"/>
</dbReference>
<reference evidence="7 8" key="1">
    <citation type="submission" date="2020-11" db="EMBL/GenBank/DDBJ databases">
        <title>Corynebacterium sp. ZJ-599.</title>
        <authorList>
            <person name="Zhou J."/>
        </authorList>
    </citation>
    <scope>NUCLEOTIDE SEQUENCE [LARGE SCALE GENOMIC DNA]</scope>
    <source>
        <strain evidence="7 8">ZJ-599</strain>
    </source>
</reference>
<dbReference type="SUPFAM" id="SSF52833">
    <property type="entry name" value="Thioredoxin-like"/>
    <property type="match status" value="1"/>
</dbReference>
<evidence type="ECO:0000256" key="4">
    <source>
        <dbReference type="ARBA" id="ARBA00023157"/>
    </source>
</evidence>
<keyword evidence="4" id="KW-1015">Disulfide bond</keyword>
<dbReference type="AlphaFoldDB" id="A0A7T0PAT2"/>
<name>A0A7T0PAT2_9CORY</name>
<evidence type="ECO:0000256" key="1">
    <source>
        <dbReference type="ARBA" id="ARBA00004196"/>
    </source>
</evidence>
<keyword evidence="8" id="KW-1185">Reference proteome</keyword>
<dbReference type="EMBL" id="CP064954">
    <property type="protein sequence ID" value="QPK79426.1"/>
    <property type="molecule type" value="Genomic_DNA"/>
</dbReference>
<protein>
    <submittedName>
        <fullName evidence="7">TlpA family protein disulfide reductase</fullName>
    </submittedName>
</protein>
<dbReference type="PANTHER" id="PTHR42852">
    <property type="entry name" value="THIOL:DISULFIDE INTERCHANGE PROTEIN DSBE"/>
    <property type="match status" value="1"/>
</dbReference>
<dbReference type="Gene3D" id="3.40.30.10">
    <property type="entry name" value="Glutaredoxin"/>
    <property type="match status" value="1"/>
</dbReference>
<keyword evidence="5" id="KW-0676">Redox-active center</keyword>
<dbReference type="CDD" id="cd02966">
    <property type="entry name" value="TlpA_like_family"/>
    <property type="match status" value="1"/>
</dbReference>
<dbReference type="KEGG" id="cliz:G7Y31_01515"/>
<dbReference type="GO" id="GO:0017004">
    <property type="term" value="P:cytochrome complex assembly"/>
    <property type="evidence" value="ECO:0007669"/>
    <property type="project" value="UniProtKB-KW"/>
</dbReference>
<dbReference type="GO" id="GO:0016209">
    <property type="term" value="F:antioxidant activity"/>
    <property type="evidence" value="ECO:0007669"/>
    <property type="project" value="InterPro"/>
</dbReference>
<evidence type="ECO:0000259" key="6">
    <source>
        <dbReference type="PROSITE" id="PS51352"/>
    </source>
</evidence>
<evidence type="ECO:0000256" key="5">
    <source>
        <dbReference type="ARBA" id="ARBA00023284"/>
    </source>
</evidence>
<keyword evidence="3" id="KW-0735">Signal-anchor</keyword>
<evidence type="ECO:0000313" key="8">
    <source>
        <dbReference type="Proteomes" id="UP000594681"/>
    </source>
</evidence>
<gene>
    <name evidence="7" type="ORF">G7Y31_01515</name>
</gene>
<sequence length="223" mass="24298">MLSKAVRSKAVWSKAVRSVAVWSWAARRRGAAAVLAVSLAAGVSACTSENADNAVAQGETFEFISPGGQQVIRYPEAERKPLRDFSGESLQDDTKVLKLSDFRDQIVVLNSWGQWCAPCRTESDDLQRVHEELQARGTGTLLGINVRDFNPDIARDFLEDNGITYPSVYDPPFKTAAALGGVPTSVVPTTIILDRQHRPAVVFLKSVTDQELLAEIDKLEAGA</sequence>
<dbReference type="GO" id="GO:0016491">
    <property type="term" value="F:oxidoreductase activity"/>
    <property type="evidence" value="ECO:0007669"/>
    <property type="project" value="InterPro"/>
</dbReference>
<keyword evidence="3" id="KW-0812">Transmembrane</keyword>
<dbReference type="Proteomes" id="UP000594681">
    <property type="component" value="Chromosome"/>
</dbReference>
<dbReference type="Pfam" id="PF00578">
    <property type="entry name" value="AhpC-TSA"/>
    <property type="match status" value="1"/>
</dbReference>
<dbReference type="InterPro" id="IPR036249">
    <property type="entry name" value="Thioredoxin-like_sf"/>
</dbReference>
<accession>A0A7T0PAT2</accession>
<keyword evidence="2" id="KW-0201">Cytochrome c-type biogenesis</keyword>
<dbReference type="GO" id="GO:0030313">
    <property type="term" value="C:cell envelope"/>
    <property type="evidence" value="ECO:0007669"/>
    <property type="project" value="UniProtKB-SubCell"/>
</dbReference>
<comment type="subcellular location">
    <subcellularLocation>
        <location evidence="1">Cell envelope</location>
    </subcellularLocation>
</comment>
<dbReference type="InterPro" id="IPR050553">
    <property type="entry name" value="Thioredoxin_ResA/DsbE_sf"/>
</dbReference>
<dbReference type="InterPro" id="IPR013766">
    <property type="entry name" value="Thioredoxin_domain"/>
</dbReference>
<dbReference type="InterPro" id="IPR000866">
    <property type="entry name" value="AhpC/TSA"/>
</dbReference>
<dbReference type="RefSeq" id="WP_165008885.1">
    <property type="nucleotide sequence ID" value="NZ_CP064954.1"/>
</dbReference>
<feature type="domain" description="Thioredoxin" evidence="6">
    <location>
        <begin position="76"/>
        <end position="221"/>
    </location>
</feature>
<evidence type="ECO:0000313" key="7">
    <source>
        <dbReference type="EMBL" id="QPK79426.1"/>
    </source>
</evidence>